<dbReference type="EMBL" id="JYNV01000194">
    <property type="protein sequence ID" value="KZM23469.1"/>
    <property type="molecule type" value="Genomic_DNA"/>
</dbReference>
<evidence type="ECO:0000256" key="1">
    <source>
        <dbReference type="SAM" id="MobiDB-lite"/>
    </source>
</evidence>
<evidence type="ECO:0000313" key="2">
    <source>
        <dbReference type="EMBL" id="KZM23469.1"/>
    </source>
</evidence>
<reference evidence="2 3" key="1">
    <citation type="journal article" date="2016" name="Sci. Rep.">
        <title>Draft genome sequencing and secretome analysis of fungal phytopathogen Ascochyta rabiei provides insight into the necrotrophic effector repertoire.</title>
        <authorList>
            <person name="Verma S."/>
            <person name="Gazara R.K."/>
            <person name="Nizam S."/>
            <person name="Parween S."/>
            <person name="Chattopadhyay D."/>
            <person name="Verma P.K."/>
        </authorList>
    </citation>
    <scope>NUCLEOTIDE SEQUENCE [LARGE SCALE GENOMIC DNA]</scope>
    <source>
        <strain evidence="2 3">ArDII</strain>
    </source>
</reference>
<evidence type="ECO:0000313" key="3">
    <source>
        <dbReference type="Proteomes" id="UP000076837"/>
    </source>
</evidence>
<dbReference type="STRING" id="5454.A0A163E236"/>
<dbReference type="Proteomes" id="UP000076837">
    <property type="component" value="Unassembled WGS sequence"/>
</dbReference>
<dbReference type="AlphaFoldDB" id="A0A163E236"/>
<protein>
    <submittedName>
        <fullName evidence="2">Uncharacterized protein</fullName>
    </submittedName>
</protein>
<feature type="compositionally biased region" description="Polar residues" evidence="1">
    <location>
        <begin position="31"/>
        <end position="41"/>
    </location>
</feature>
<feature type="compositionally biased region" description="Basic and acidic residues" evidence="1">
    <location>
        <begin position="146"/>
        <end position="166"/>
    </location>
</feature>
<comment type="caution">
    <text evidence="2">The sequence shown here is derived from an EMBL/GenBank/DDBJ whole genome shotgun (WGS) entry which is preliminary data.</text>
</comment>
<name>A0A163E236_DIDRA</name>
<feature type="region of interest" description="Disordered" evidence="1">
    <location>
        <begin position="145"/>
        <end position="166"/>
    </location>
</feature>
<organism evidence="2 3">
    <name type="scientific">Didymella rabiei</name>
    <name type="common">Chickpea ascochyta blight fungus</name>
    <name type="synonym">Mycosphaerella rabiei</name>
    <dbReference type="NCBI Taxonomy" id="5454"/>
    <lineage>
        <taxon>Eukaryota</taxon>
        <taxon>Fungi</taxon>
        <taxon>Dikarya</taxon>
        <taxon>Ascomycota</taxon>
        <taxon>Pezizomycotina</taxon>
        <taxon>Dothideomycetes</taxon>
        <taxon>Pleosporomycetidae</taxon>
        <taxon>Pleosporales</taxon>
        <taxon>Pleosporineae</taxon>
        <taxon>Didymellaceae</taxon>
        <taxon>Ascochyta</taxon>
    </lineage>
</organism>
<keyword evidence="3" id="KW-1185">Reference proteome</keyword>
<sequence length="306" mass="32034">MKPEALDAFATQSIRPGTLEAAAASPGETGRSMTEASVTQQEKVHLPEQPRPPLNRLNTPLGQRIDGTEAAAKVVEEAAQVVEGVVQGVKAAIHEAVLWAEKKAEVLAHSEDHAGPYDSPATCAGGVSDLDVMATGVLPATIPVQEDGKDRELDGGHKSGGRDSRLAEMQKRIRTKQKWGANRKHSNHPLLLAATVAHGLLALGHMSKGLEQFKHASINALPTTLRGAVKAGWYEGGGFLLIMAILNYKWAQTGLLDVYDKSIAGLLVAILAGAAASYFQSGDKPTATALSVVAILQGLGAKGASP</sequence>
<feature type="region of interest" description="Disordered" evidence="1">
    <location>
        <begin position="1"/>
        <end position="57"/>
    </location>
</feature>
<accession>A0A163E236</accession>
<proteinExistence type="predicted"/>
<gene>
    <name evidence="2" type="ORF">ST47_g5387</name>
</gene>